<gene>
    <name evidence="2" type="ORF">EJB05_28468</name>
</gene>
<comment type="caution">
    <text evidence="2">The sequence shown here is derived from an EMBL/GenBank/DDBJ whole genome shotgun (WGS) entry which is preliminary data.</text>
</comment>
<protein>
    <submittedName>
        <fullName evidence="2">Uncharacterized protein</fullName>
    </submittedName>
</protein>
<dbReference type="EMBL" id="RWGY01000013">
    <property type="protein sequence ID" value="TVU25945.1"/>
    <property type="molecule type" value="Genomic_DNA"/>
</dbReference>
<feature type="region of interest" description="Disordered" evidence="1">
    <location>
        <begin position="1"/>
        <end position="22"/>
    </location>
</feature>
<name>A0A5J9UR05_9POAL</name>
<evidence type="ECO:0000256" key="1">
    <source>
        <dbReference type="SAM" id="MobiDB-lite"/>
    </source>
</evidence>
<feature type="non-terminal residue" evidence="2">
    <location>
        <position position="1"/>
    </location>
</feature>
<reference evidence="2 3" key="1">
    <citation type="journal article" date="2019" name="Sci. Rep.">
        <title>A high-quality genome of Eragrostis curvula grass provides insights into Poaceae evolution and supports new strategies to enhance forage quality.</title>
        <authorList>
            <person name="Carballo J."/>
            <person name="Santos B.A.C.M."/>
            <person name="Zappacosta D."/>
            <person name="Garbus I."/>
            <person name="Selva J.P."/>
            <person name="Gallo C.A."/>
            <person name="Diaz A."/>
            <person name="Albertini E."/>
            <person name="Caccamo M."/>
            <person name="Echenique V."/>
        </authorList>
    </citation>
    <scope>NUCLEOTIDE SEQUENCE [LARGE SCALE GENOMIC DNA]</scope>
    <source>
        <strain evidence="3">cv. Victoria</strain>
        <tissue evidence="2">Leaf</tissue>
    </source>
</reference>
<organism evidence="2 3">
    <name type="scientific">Eragrostis curvula</name>
    <name type="common">weeping love grass</name>
    <dbReference type="NCBI Taxonomy" id="38414"/>
    <lineage>
        <taxon>Eukaryota</taxon>
        <taxon>Viridiplantae</taxon>
        <taxon>Streptophyta</taxon>
        <taxon>Embryophyta</taxon>
        <taxon>Tracheophyta</taxon>
        <taxon>Spermatophyta</taxon>
        <taxon>Magnoliopsida</taxon>
        <taxon>Liliopsida</taxon>
        <taxon>Poales</taxon>
        <taxon>Poaceae</taxon>
        <taxon>PACMAD clade</taxon>
        <taxon>Chloridoideae</taxon>
        <taxon>Eragrostideae</taxon>
        <taxon>Eragrostidinae</taxon>
        <taxon>Eragrostis</taxon>
    </lineage>
</organism>
<dbReference type="Gramene" id="TVU25945">
    <property type="protein sequence ID" value="TVU25945"/>
    <property type="gene ID" value="EJB05_28468"/>
</dbReference>
<keyword evidence="3" id="KW-1185">Reference proteome</keyword>
<dbReference type="Proteomes" id="UP000324897">
    <property type="component" value="Chromosome 2"/>
</dbReference>
<dbReference type="AlphaFoldDB" id="A0A5J9UR05"/>
<evidence type="ECO:0000313" key="2">
    <source>
        <dbReference type="EMBL" id="TVU25945.1"/>
    </source>
</evidence>
<accession>A0A5J9UR05</accession>
<evidence type="ECO:0000313" key="3">
    <source>
        <dbReference type="Proteomes" id="UP000324897"/>
    </source>
</evidence>
<sequence>MQLNRKTNEAGSLRDPTQRSGDCRDVLWAGRSEMGDCREVLWAGGGVRSCHGGGNGIDGGPHA</sequence>
<proteinExistence type="predicted"/>